<comment type="caution">
    <text evidence="1">The sequence shown here is derived from an EMBL/GenBank/DDBJ whole genome shotgun (WGS) entry which is preliminary data.</text>
</comment>
<sequence length="228" mass="26926">MSYKQLCLKFFDKLSQNFIKLNDKDLKIFCNDIITKYPNIIFDAEDFISLQESNLETLFKRDDLRLEESKIWEYTIYKKILDIQLWEDIMQHLISPNQPIKSIILPSRSVLLVQELPPVHLKEPFSTIIFNDHAAEISSWIDRKRITYSSTDYPYEFQLILRGTRDGFAPQTFWRTVVIIKVKGSDEILGGYNPLTWDNASSSIYKETRDSFIFSLKMVIFEIQFLAE</sequence>
<keyword evidence="2" id="KW-1185">Reference proteome</keyword>
<gene>
    <name evidence="1" type="ORF">Glove_38g40</name>
</gene>
<evidence type="ECO:0000313" key="1">
    <source>
        <dbReference type="EMBL" id="RHZ87215.1"/>
    </source>
</evidence>
<reference evidence="1 2" key="1">
    <citation type="submission" date="2018-08" db="EMBL/GenBank/DDBJ databases">
        <title>Genome and evolution of the arbuscular mycorrhizal fungus Diversispora epigaea (formerly Glomus versiforme) and its bacterial endosymbionts.</title>
        <authorList>
            <person name="Sun X."/>
            <person name="Fei Z."/>
            <person name="Harrison M."/>
        </authorList>
    </citation>
    <scope>NUCLEOTIDE SEQUENCE [LARGE SCALE GENOMIC DNA]</scope>
    <source>
        <strain evidence="1 2">IT104</strain>
    </source>
</reference>
<dbReference type="Proteomes" id="UP000266861">
    <property type="component" value="Unassembled WGS sequence"/>
</dbReference>
<dbReference type="EMBL" id="PQFF01000036">
    <property type="protein sequence ID" value="RHZ87215.1"/>
    <property type="molecule type" value="Genomic_DNA"/>
</dbReference>
<dbReference type="OrthoDB" id="25620at2759"/>
<proteinExistence type="predicted"/>
<evidence type="ECO:0008006" key="3">
    <source>
        <dbReference type="Google" id="ProtNLM"/>
    </source>
</evidence>
<accession>A0A397JFU7</accession>
<evidence type="ECO:0000313" key="2">
    <source>
        <dbReference type="Proteomes" id="UP000266861"/>
    </source>
</evidence>
<organism evidence="1 2">
    <name type="scientific">Diversispora epigaea</name>
    <dbReference type="NCBI Taxonomy" id="1348612"/>
    <lineage>
        <taxon>Eukaryota</taxon>
        <taxon>Fungi</taxon>
        <taxon>Fungi incertae sedis</taxon>
        <taxon>Mucoromycota</taxon>
        <taxon>Glomeromycotina</taxon>
        <taxon>Glomeromycetes</taxon>
        <taxon>Diversisporales</taxon>
        <taxon>Diversisporaceae</taxon>
        <taxon>Diversispora</taxon>
    </lineage>
</organism>
<dbReference type="AlphaFoldDB" id="A0A397JFU7"/>
<name>A0A397JFU7_9GLOM</name>
<protein>
    <recommendedName>
        <fullName evidence="3">TLDc domain-containing protein</fullName>
    </recommendedName>
</protein>